<protein>
    <recommendedName>
        <fullName evidence="4">Colicin import membrane protein</fullName>
    </recommendedName>
</protein>
<keyword evidence="3" id="KW-1185">Reference proteome</keyword>
<name>A0ABQ6IYI5_9MICO</name>
<dbReference type="Proteomes" id="UP001157126">
    <property type="component" value="Unassembled WGS sequence"/>
</dbReference>
<feature type="compositionally biased region" description="Basic and acidic residues" evidence="1">
    <location>
        <begin position="100"/>
        <end position="118"/>
    </location>
</feature>
<feature type="compositionally biased region" description="Basic and acidic residues" evidence="1">
    <location>
        <begin position="163"/>
        <end position="178"/>
    </location>
</feature>
<evidence type="ECO:0000313" key="2">
    <source>
        <dbReference type="EMBL" id="GMA42456.1"/>
    </source>
</evidence>
<proteinExistence type="predicted"/>
<gene>
    <name evidence="2" type="ORF">GCM10025883_45010</name>
</gene>
<evidence type="ECO:0008006" key="4">
    <source>
        <dbReference type="Google" id="ProtNLM"/>
    </source>
</evidence>
<sequence>MADESDGIEEAFEGQLRIAVTAAGRVGEAFARGREEAARRAQAQSEQAARELSSRFEAEKRAARVELGGVYRSDWWDKATPQQIGGALTTARAWGTEDPEAQRAEGRIRDELRTRYGVDVDNTGADPAAVQAAVEAEQLRRQSDTERQRSATEQAEAVALSRQADEADRAAEASRDTADTTPDEGEREQAQVQAEREQNRAEATREKAEPLYDSSERRERDADKLEQRGVAKEAVSAKMAADVSQGKPATEAVKAQQLQSTKARPNRSRSSKVQRTEIGR</sequence>
<dbReference type="RefSeq" id="WP_005053879.1">
    <property type="nucleotide sequence ID" value="NZ_BSUO01000002.1"/>
</dbReference>
<feature type="region of interest" description="Disordered" evidence="1">
    <location>
        <begin position="90"/>
        <end position="280"/>
    </location>
</feature>
<evidence type="ECO:0000313" key="3">
    <source>
        <dbReference type="Proteomes" id="UP001157126"/>
    </source>
</evidence>
<dbReference type="EMBL" id="BSUO01000002">
    <property type="protein sequence ID" value="GMA42456.1"/>
    <property type="molecule type" value="Genomic_DNA"/>
</dbReference>
<organism evidence="2 3">
    <name type="scientific">Mobilicoccus caccae</name>
    <dbReference type="NCBI Taxonomy" id="1859295"/>
    <lineage>
        <taxon>Bacteria</taxon>
        <taxon>Bacillati</taxon>
        <taxon>Actinomycetota</taxon>
        <taxon>Actinomycetes</taxon>
        <taxon>Micrococcales</taxon>
        <taxon>Dermatophilaceae</taxon>
        <taxon>Mobilicoccus</taxon>
    </lineage>
</organism>
<feature type="compositionally biased region" description="Basic and acidic residues" evidence="1">
    <location>
        <begin position="137"/>
        <end position="150"/>
    </location>
</feature>
<accession>A0ABQ6IYI5</accession>
<feature type="compositionally biased region" description="Basic and acidic residues" evidence="1">
    <location>
        <begin position="194"/>
        <end position="231"/>
    </location>
</feature>
<comment type="caution">
    <text evidence="2">The sequence shown here is derived from an EMBL/GenBank/DDBJ whole genome shotgun (WGS) entry which is preliminary data.</text>
</comment>
<evidence type="ECO:0000256" key="1">
    <source>
        <dbReference type="SAM" id="MobiDB-lite"/>
    </source>
</evidence>
<reference evidence="3" key="1">
    <citation type="journal article" date="2019" name="Int. J. Syst. Evol. Microbiol.">
        <title>The Global Catalogue of Microorganisms (GCM) 10K type strain sequencing project: providing services to taxonomists for standard genome sequencing and annotation.</title>
        <authorList>
            <consortium name="The Broad Institute Genomics Platform"/>
            <consortium name="The Broad Institute Genome Sequencing Center for Infectious Disease"/>
            <person name="Wu L."/>
            <person name="Ma J."/>
        </authorList>
    </citation>
    <scope>NUCLEOTIDE SEQUENCE [LARGE SCALE GENOMIC DNA]</scope>
    <source>
        <strain evidence="3">NBRC 113072</strain>
    </source>
</reference>